<dbReference type="Gene3D" id="3.90.1310.10">
    <property type="entry name" value="Penicillin-binding protein 2a (Domain 2)"/>
    <property type="match status" value="1"/>
</dbReference>
<evidence type="ECO:0000313" key="3">
    <source>
        <dbReference type="EMBL" id="GAA1791811.1"/>
    </source>
</evidence>
<dbReference type="InterPro" id="IPR001460">
    <property type="entry name" value="PCN-bd_Tpept"/>
</dbReference>
<evidence type="ECO:0000313" key="4">
    <source>
        <dbReference type="Proteomes" id="UP001499938"/>
    </source>
</evidence>
<gene>
    <name evidence="3" type="ORF">GCM10009811_15720</name>
</gene>
<evidence type="ECO:0000259" key="2">
    <source>
        <dbReference type="Pfam" id="PF21922"/>
    </source>
</evidence>
<dbReference type="EMBL" id="BAAAPO010000025">
    <property type="protein sequence ID" value="GAA1791811.1"/>
    <property type="molecule type" value="Genomic_DNA"/>
</dbReference>
<dbReference type="SUPFAM" id="SSF56601">
    <property type="entry name" value="beta-lactamase/transpeptidase-like"/>
    <property type="match status" value="1"/>
</dbReference>
<keyword evidence="4" id="KW-1185">Reference proteome</keyword>
<protein>
    <submittedName>
        <fullName evidence="3">Penicillin-binding transpeptidase domain-containing protein</fullName>
    </submittedName>
</protein>
<evidence type="ECO:0000259" key="1">
    <source>
        <dbReference type="Pfam" id="PF00905"/>
    </source>
</evidence>
<dbReference type="RefSeq" id="WP_344083257.1">
    <property type="nucleotide sequence ID" value="NZ_BAAAPO010000025.1"/>
</dbReference>
<sequence>MNAPIRRLSVLATMLFAMLLLSTTWIQFAKAREINAKPDNRRTLLASYNRERGSIIVAGEAIARSSASTDELKWERSYPLGELYAHVTGYYSFIYGAGGGIEGADDDLLSGRSDKLFYRRVSDLLTGKAPVGASLELTINPAAQQAADKALGDQRGAVVALDPKTGAILAMVSHPSYDPALLASHNLGAVEKNWLRLLKDEGNPMINRAIAGNLYPPGSTFKLVTAAAALESGDYTQDSRIPGPAALTLPGVEKPLPNHDGQACGANDETTLLHALEISCNTAFAALGMKLGPDALQEQAAKFGFGKVLNVPMRVTASSVPTGMNEPNTAQAAIGQYDVRTTPLQMAMVAAAIGNGGEVMSPYLVRRVLGSQLQTIDEASPKSLGEAVSTSTARQLTTMMEAVVSQGTGRAAQIGGVQVAGKTGTAQHKVGAAPHAWFVSFAPASDPKVAVAVVVEDGGSAGSEAAGGSVAGPIAKAVMEAVISS</sequence>
<dbReference type="Pfam" id="PF00905">
    <property type="entry name" value="Transpeptidase"/>
    <property type="match status" value="1"/>
</dbReference>
<dbReference type="InterPro" id="IPR050515">
    <property type="entry name" value="Beta-lactam/transpept"/>
</dbReference>
<comment type="caution">
    <text evidence="3">The sequence shown here is derived from an EMBL/GenBank/DDBJ whole genome shotgun (WGS) entry which is preliminary data.</text>
</comment>
<organism evidence="3 4">
    <name type="scientific">Nostocoides veronense</name>
    <dbReference type="NCBI Taxonomy" id="330836"/>
    <lineage>
        <taxon>Bacteria</taxon>
        <taxon>Bacillati</taxon>
        <taxon>Actinomycetota</taxon>
        <taxon>Actinomycetes</taxon>
        <taxon>Micrococcales</taxon>
        <taxon>Intrasporangiaceae</taxon>
        <taxon>Nostocoides</taxon>
    </lineage>
</organism>
<dbReference type="SUPFAM" id="SSF56519">
    <property type="entry name" value="Penicillin binding protein dimerisation domain"/>
    <property type="match status" value="1"/>
</dbReference>
<dbReference type="PANTHER" id="PTHR30627">
    <property type="entry name" value="PEPTIDOGLYCAN D,D-TRANSPEPTIDASE"/>
    <property type="match status" value="1"/>
</dbReference>
<dbReference type="PANTHER" id="PTHR30627:SF24">
    <property type="entry name" value="PENICILLIN-BINDING PROTEIN 4B"/>
    <property type="match status" value="1"/>
</dbReference>
<dbReference type="Proteomes" id="UP001499938">
    <property type="component" value="Unassembled WGS sequence"/>
</dbReference>
<feature type="domain" description="Penicillin-binding protein transpeptidase" evidence="1">
    <location>
        <begin position="156"/>
        <end position="480"/>
    </location>
</feature>
<reference evidence="3 4" key="1">
    <citation type="journal article" date="2019" name="Int. J. Syst. Evol. Microbiol.">
        <title>The Global Catalogue of Microorganisms (GCM) 10K type strain sequencing project: providing services to taxonomists for standard genome sequencing and annotation.</title>
        <authorList>
            <consortium name="The Broad Institute Genomics Platform"/>
            <consortium name="The Broad Institute Genome Sequencing Center for Infectious Disease"/>
            <person name="Wu L."/>
            <person name="Ma J."/>
        </authorList>
    </citation>
    <scope>NUCLEOTIDE SEQUENCE [LARGE SCALE GENOMIC DNA]</scope>
    <source>
        <strain evidence="3 4">JCM 15592</strain>
    </source>
</reference>
<dbReference type="InterPro" id="IPR012338">
    <property type="entry name" value="Beta-lactam/transpept-like"/>
</dbReference>
<dbReference type="InterPro" id="IPR054120">
    <property type="entry name" value="PBPA_dimer"/>
</dbReference>
<proteinExistence type="predicted"/>
<accession>A0ABN2LLH4</accession>
<dbReference type="Pfam" id="PF21922">
    <property type="entry name" value="PBP_dimer_2"/>
    <property type="match status" value="1"/>
</dbReference>
<dbReference type="Gene3D" id="3.40.710.10">
    <property type="entry name" value="DD-peptidase/beta-lactamase superfamily"/>
    <property type="match status" value="1"/>
</dbReference>
<name>A0ABN2LLH4_9MICO</name>
<feature type="domain" description="Penicillin binding protein A dimerisation" evidence="2">
    <location>
        <begin position="52"/>
        <end position="134"/>
    </location>
</feature>
<dbReference type="InterPro" id="IPR036138">
    <property type="entry name" value="PBP_dimer_sf"/>
</dbReference>